<feature type="transmembrane region" description="Helical" evidence="7">
    <location>
        <begin position="65"/>
        <end position="87"/>
    </location>
</feature>
<keyword evidence="9" id="KW-1185">Reference proteome</keyword>
<evidence type="ECO:0000256" key="2">
    <source>
        <dbReference type="ARBA" id="ARBA00009784"/>
    </source>
</evidence>
<keyword evidence="5 7" id="KW-1133">Transmembrane helix</keyword>
<evidence type="ECO:0000256" key="1">
    <source>
        <dbReference type="ARBA" id="ARBA00004651"/>
    </source>
</evidence>
<dbReference type="GO" id="GO:0005886">
    <property type="term" value="C:plasma membrane"/>
    <property type="evidence" value="ECO:0007669"/>
    <property type="project" value="UniProtKB-SubCell"/>
</dbReference>
<sequence>MEVEIIKIILAFIVLINPSAALAMFVNFTHGYSYEDKRRVARIASATVFIAIAFFSLFGETMLRGLGISLGSFRVAGGILLFLIALGMMNDGNNPVKPNEDELELSQPKAKDPSSLTGIAVVPLAIPMMVGPGGISTVIIYSSQVTGVVGMSLIIVAGLCISILCYLSLMAAGRISRLLGDTGLNIINRIMGIILAALAIEIVVAGLRTTFPNLL</sequence>
<feature type="transmembrane region" description="Helical" evidence="7">
    <location>
        <begin position="6"/>
        <end position="28"/>
    </location>
</feature>
<organism evidence="8 9">
    <name type="scientific">Moraxella catarrhalis</name>
    <name type="common">Branhamella catarrhalis</name>
    <dbReference type="NCBI Taxonomy" id="480"/>
    <lineage>
        <taxon>Bacteria</taxon>
        <taxon>Pseudomonadati</taxon>
        <taxon>Pseudomonadota</taxon>
        <taxon>Gammaproteobacteria</taxon>
        <taxon>Moraxellales</taxon>
        <taxon>Moraxellaceae</taxon>
        <taxon>Moraxella</taxon>
    </lineage>
</organism>
<dbReference type="eggNOG" id="COG2095">
    <property type="taxonomic scope" value="Bacteria"/>
</dbReference>
<feature type="transmembrane region" description="Helical" evidence="7">
    <location>
        <begin position="40"/>
        <end position="59"/>
    </location>
</feature>
<dbReference type="OrthoDB" id="21094at2"/>
<dbReference type="PANTHER" id="PTHR33508">
    <property type="entry name" value="UPF0056 MEMBRANE PROTEIN YHCE"/>
    <property type="match status" value="1"/>
</dbReference>
<evidence type="ECO:0000256" key="4">
    <source>
        <dbReference type="ARBA" id="ARBA00022692"/>
    </source>
</evidence>
<evidence type="ECO:0000256" key="7">
    <source>
        <dbReference type="RuleBase" id="RU362048"/>
    </source>
</evidence>
<protein>
    <recommendedName>
        <fullName evidence="7">UPF0056 membrane protein</fullName>
    </recommendedName>
</protein>
<dbReference type="NCBIfam" id="TIGR00427">
    <property type="entry name" value="NAAT family transporter"/>
    <property type="match status" value="1"/>
</dbReference>
<keyword evidence="4 7" id="KW-0812">Transmembrane</keyword>
<reference evidence="8 9" key="1">
    <citation type="journal article" date="2016" name="Genome Biol. Evol.">
        <title>Comparative Genomic Analyses of the Moraxella catarrhalis Serosensitive and Seroresistant Lineages Demonstrate Their Independent Evolution.</title>
        <authorList>
            <person name="Earl J.P."/>
            <person name="de Vries S.P."/>
            <person name="Ahmed A."/>
            <person name="Powell E."/>
            <person name="Schultz M.P."/>
            <person name="Hermans P.W."/>
            <person name="Hill D.J."/>
            <person name="Zhou Z."/>
            <person name="Constantinidou C.I."/>
            <person name="Hu F.Z."/>
            <person name="Bootsma H.J."/>
            <person name="Ehrlich G.D."/>
        </authorList>
    </citation>
    <scope>NUCLEOTIDE SEQUENCE [LARGE SCALE GENOMIC DNA]</scope>
    <source>
        <strain evidence="8 9">Z7542</strain>
    </source>
</reference>
<dbReference type="InterPro" id="IPR002771">
    <property type="entry name" value="Multi_antbiot-R_MarC"/>
</dbReference>
<name>A0A198UEA6_MORCA</name>
<dbReference type="EMBL" id="LXHC01000028">
    <property type="protein sequence ID" value="OAU94725.1"/>
    <property type="molecule type" value="Genomic_DNA"/>
</dbReference>
<feature type="transmembrane region" description="Helical" evidence="7">
    <location>
        <begin position="116"/>
        <end position="141"/>
    </location>
</feature>
<keyword evidence="3" id="KW-1003">Cell membrane</keyword>
<dbReference type="PANTHER" id="PTHR33508:SF1">
    <property type="entry name" value="UPF0056 MEMBRANE PROTEIN YHCE"/>
    <property type="match status" value="1"/>
</dbReference>
<evidence type="ECO:0000256" key="5">
    <source>
        <dbReference type="ARBA" id="ARBA00022989"/>
    </source>
</evidence>
<comment type="similarity">
    <text evidence="2 7">Belongs to the UPF0056 (MarC) family.</text>
</comment>
<dbReference type="RefSeq" id="WP_064609958.1">
    <property type="nucleotide sequence ID" value="NZ_LXHB01000019.1"/>
</dbReference>
<evidence type="ECO:0000256" key="6">
    <source>
        <dbReference type="ARBA" id="ARBA00023136"/>
    </source>
</evidence>
<evidence type="ECO:0000256" key="3">
    <source>
        <dbReference type="ARBA" id="ARBA00022475"/>
    </source>
</evidence>
<dbReference type="PATRIC" id="fig|480.237.peg.206"/>
<dbReference type="AlphaFoldDB" id="A0A198UEA6"/>
<evidence type="ECO:0000313" key="9">
    <source>
        <dbReference type="Proteomes" id="UP000078228"/>
    </source>
</evidence>
<gene>
    <name evidence="8" type="ORF">AO384_2082</name>
</gene>
<accession>A0A198UEA6</accession>
<comment type="subcellular location">
    <subcellularLocation>
        <location evidence="1 7">Cell membrane</location>
        <topology evidence="1 7">Multi-pass membrane protein</topology>
    </subcellularLocation>
</comment>
<proteinExistence type="inferred from homology"/>
<dbReference type="Pfam" id="PF01914">
    <property type="entry name" value="MarC"/>
    <property type="match status" value="1"/>
</dbReference>
<comment type="caution">
    <text evidence="8">The sequence shown here is derived from an EMBL/GenBank/DDBJ whole genome shotgun (WGS) entry which is preliminary data.</text>
</comment>
<keyword evidence="6 7" id="KW-0472">Membrane</keyword>
<dbReference type="Proteomes" id="UP000078228">
    <property type="component" value="Unassembled WGS sequence"/>
</dbReference>
<evidence type="ECO:0000313" key="8">
    <source>
        <dbReference type="EMBL" id="OAU94725.1"/>
    </source>
</evidence>
<feature type="transmembrane region" description="Helical" evidence="7">
    <location>
        <begin position="147"/>
        <end position="169"/>
    </location>
</feature>
<feature type="transmembrane region" description="Helical" evidence="7">
    <location>
        <begin position="190"/>
        <end position="211"/>
    </location>
</feature>